<evidence type="ECO:0000313" key="3">
    <source>
        <dbReference type="Proteomes" id="UP000244223"/>
    </source>
</evidence>
<dbReference type="AlphaFoldDB" id="A0A2T5IW92"/>
<feature type="domain" description="PDZ" evidence="1">
    <location>
        <begin position="121"/>
        <end position="204"/>
    </location>
</feature>
<gene>
    <name evidence="2" type="ORF">C8N29_11449</name>
</gene>
<dbReference type="GO" id="GO:0004175">
    <property type="term" value="F:endopeptidase activity"/>
    <property type="evidence" value="ECO:0007669"/>
    <property type="project" value="TreeGrafter"/>
</dbReference>
<name>A0A2T5IW92_9GAMM</name>
<keyword evidence="3" id="KW-1185">Reference proteome</keyword>
<proteinExistence type="predicted"/>
<dbReference type="InterPro" id="IPR029045">
    <property type="entry name" value="ClpP/crotonase-like_dom_sf"/>
</dbReference>
<dbReference type="EMBL" id="QAON01000014">
    <property type="protein sequence ID" value="PTQ88189.1"/>
    <property type="molecule type" value="Genomic_DNA"/>
</dbReference>
<protein>
    <submittedName>
        <fullName evidence="2">C-terminal processing protease CtpA/Prc</fullName>
    </submittedName>
</protein>
<comment type="caution">
    <text evidence="2">The sequence shown here is derived from an EMBL/GenBank/DDBJ whole genome shotgun (WGS) entry which is preliminary data.</text>
</comment>
<evidence type="ECO:0000313" key="2">
    <source>
        <dbReference type="EMBL" id="PTQ88189.1"/>
    </source>
</evidence>
<dbReference type="SUPFAM" id="SSF50156">
    <property type="entry name" value="PDZ domain-like"/>
    <property type="match status" value="1"/>
</dbReference>
<dbReference type="OrthoDB" id="9812068at2"/>
<dbReference type="Pfam" id="PF18294">
    <property type="entry name" value="Pept_S41_N"/>
    <property type="match status" value="1"/>
</dbReference>
<evidence type="ECO:0000259" key="1">
    <source>
        <dbReference type="PROSITE" id="PS50106"/>
    </source>
</evidence>
<dbReference type="Pfam" id="PF03572">
    <property type="entry name" value="Peptidase_S41"/>
    <property type="match status" value="1"/>
</dbReference>
<dbReference type="Gene3D" id="2.30.42.10">
    <property type="match status" value="1"/>
</dbReference>
<dbReference type="CDD" id="cd07561">
    <property type="entry name" value="Peptidase_S41_CPP_like"/>
    <property type="match status" value="1"/>
</dbReference>
<dbReference type="RefSeq" id="WP_107866491.1">
    <property type="nucleotide sequence ID" value="NZ_QAON01000014.1"/>
</dbReference>
<keyword evidence="2" id="KW-0378">Hydrolase</keyword>
<dbReference type="InterPro" id="IPR036034">
    <property type="entry name" value="PDZ_sf"/>
</dbReference>
<dbReference type="PROSITE" id="PS51257">
    <property type="entry name" value="PROKAR_LIPOPROTEIN"/>
    <property type="match status" value="1"/>
</dbReference>
<dbReference type="InterPro" id="IPR001478">
    <property type="entry name" value="PDZ"/>
</dbReference>
<dbReference type="PROSITE" id="PS50106">
    <property type="entry name" value="PDZ"/>
    <property type="match status" value="1"/>
</dbReference>
<organism evidence="2 3">
    <name type="scientific">Agitococcus lubricus</name>
    <dbReference type="NCBI Taxonomy" id="1077255"/>
    <lineage>
        <taxon>Bacteria</taxon>
        <taxon>Pseudomonadati</taxon>
        <taxon>Pseudomonadota</taxon>
        <taxon>Gammaproteobacteria</taxon>
        <taxon>Moraxellales</taxon>
        <taxon>Moraxellaceae</taxon>
        <taxon>Agitococcus</taxon>
    </lineage>
</organism>
<keyword evidence="2" id="KW-0645">Protease</keyword>
<dbReference type="SUPFAM" id="SSF52096">
    <property type="entry name" value="ClpP/crotonase"/>
    <property type="match status" value="1"/>
</dbReference>
<dbReference type="PANTHER" id="PTHR32060:SF22">
    <property type="entry name" value="CARBOXYL-TERMINAL-PROCESSING PEPTIDASE 3, CHLOROPLASTIC"/>
    <property type="match status" value="1"/>
</dbReference>
<dbReference type="Proteomes" id="UP000244223">
    <property type="component" value="Unassembled WGS sequence"/>
</dbReference>
<dbReference type="Gene3D" id="3.90.226.10">
    <property type="entry name" value="2-enoyl-CoA Hydratase, Chain A, domain 1"/>
    <property type="match status" value="1"/>
</dbReference>
<dbReference type="InterPro" id="IPR041489">
    <property type="entry name" value="PDZ_6"/>
</dbReference>
<dbReference type="Pfam" id="PF17820">
    <property type="entry name" value="PDZ_6"/>
    <property type="match status" value="1"/>
</dbReference>
<sequence length="479" mass="51759">MKHTLTALAMTLPLLLIGCGGDDGESTASSNNGGATTVSCTENQELKDGVCVNINMCTLDKQKSWVRTHLDQVYLWYNEIVDVPRANYDKADTYFEDLLVRTKDNFSHTVPQKVIDDLAQSGLEVGFGATWVNDPSKGNMLRVAFVEANSPAASQGVRRGDYVISVNGKSLGLSVEEGGITNEELHAALSPTTVGVRTTLVLADTELNQRTVTLTSAQVIHKPVANTQILTTNDGAKVGYILFNDHIATATEQLIVSMQQLKAAAVTDLVLDLRYNGGGYLYVAAQLASMIAGDATKNQLFNILNHNNKRSRFNYMYFFESVDANNQPLPMLNLSRVYVLMGAGTCSASEAIINGLSPYIQVITVGDTTCGKPYGYQQANNCETAYFAVSFEGANKNGVSVPTDGLTPTCAVADNLDYALGSTEERLLASALNYRVTGGCSTAPAARIAAKTFFTQPEGSVDMLYRQPWRNNMTVIDTE</sequence>
<reference evidence="2 3" key="1">
    <citation type="submission" date="2018-04" db="EMBL/GenBank/DDBJ databases">
        <title>Genomic Encyclopedia of Archaeal and Bacterial Type Strains, Phase II (KMG-II): from individual species to whole genera.</title>
        <authorList>
            <person name="Goeker M."/>
        </authorList>
    </citation>
    <scope>NUCLEOTIDE SEQUENCE [LARGE SCALE GENOMIC DNA]</scope>
    <source>
        <strain evidence="2 3">DSM 5822</strain>
    </source>
</reference>
<dbReference type="GO" id="GO:0006508">
    <property type="term" value="P:proteolysis"/>
    <property type="evidence" value="ECO:0007669"/>
    <property type="project" value="UniProtKB-KW"/>
</dbReference>
<dbReference type="GO" id="GO:0008236">
    <property type="term" value="F:serine-type peptidase activity"/>
    <property type="evidence" value="ECO:0007669"/>
    <property type="project" value="InterPro"/>
</dbReference>
<dbReference type="InterPro" id="IPR041613">
    <property type="entry name" value="Pept_S41_N"/>
</dbReference>
<dbReference type="PANTHER" id="PTHR32060">
    <property type="entry name" value="TAIL-SPECIFIC PROTEASE"/>
    <property type="match status" value="1"/>
</dbReference>
<dbReference type="Gene3D" id="3.30.750.170">
    <property type="match status" value="1"/>
</dbReference>
<accession>A0A2T5IW92</accession>
<dbReference type="InterPro" id="IPR005151">
    <property type="entry name" value="Tail-specific_protease"/>
</dbReference>